<keyword evidence="6" id="KW-0012">Acyltransferase</keyword>
<dbReference type="GO" id="GO:0016567">
    <property type="term" value="P:protein ubiquitination"/>
    <property type="evidence" value="ECO:0007669"/>
    <property type="project" value="TreeGrafter"/>
</dbReference>
<evidence type="ECO:0000259" key="5">
    <source>
        <dbReference type="PROSITE" id="PS50089"/>
    </source>
</evidence>
<dbReference type="AlphaFoldDB" id="A0A9X0CPU3"/>
<dbReference type="SUPFAM" id="SSF57850">
    <property type="entry name" value="RING/U-box"/>
    <property type="match status" value="1"/>
</dbReference>
<dbReference type="GO" id="GO:0061630">
    <property type="term" value="F:ubiquitin protein ligase activity"/>
    <property type="evidence" value="ECO:0007669"/>
    <property type="project" value="UniProtKB-EC"/>
</dbReference>
<feature type="compositionally biased region" description="Basic residues" evidence="4">
    <location>
        <begin position="493"/>
        <end position="509"/>
    </location>
</feature>
<keyword evidence="7" id="KW-1185">Reference proteome</keyword>
<proteinExistence type="predicted"/>
<dbReference type="OrthoDB" id="1714475at2759"/>
<comment type="caution">
    <text evidence="6">The sequence shown here is derived from an EMBL/GenBank/DDBJ whole genome shotgun (WGS) entry which is preliminary data.</text>
</comment>
<keyword evidence="2" id="KW-0862">Zinc</keyword>
<dbReference type="GO" id="GO:0008270">
    <property type="term" value="F:zinc ion binding"/>
    <property type="evidence" value="ECO:0007669"/>
    <property type="project" value="UniProtKB-KW"/>
</dbReference>
<feature type="region of interest" description="Disordered" evidence="4">
    <location>
        <begin position="460"/>
        <end position="510"/>
    </location>
</feature>
<sequence length="601" mass="67369">MMGQSDTESTSSSMRGNPGSPRDISVLLDEPNTDISSFHHPGPISPSASTSSSDTSELDNSAIMANQTPKRSDIPVIDLTSPDEGDSSAARAQGDAAAAPPCEDFAQFASSFRWRLQPRDSRGQRVPLNENRLRSRRFRGRHTPYTNLWERGPSPVGRHEALFAEFHADLAPRPVPSGDNNTPIVIDDERAAAFAQHQVPPSDAPSWFLSDRQHRIHERFRRRLNASRQPARCYLQSDEALAHRLQQAEYTGEMEEQAHAGAADSTQPTAPRVGTLHAIPPTLQQPPQMPVRRRRPFHASFASQALPELLLPFVSVVSFPPPPLHHYGDSNSGHSADGEDYEALWNLSERIGLAKARGLCKEVIDSIPSFRYSASSRDFSNGNCVVCMSDYINREKLRRLPCHHDFHAKCIDRWLKWTTIAGTNYKPGVMRECEVLKTSTLDGTSKTSEWLLSSNFSTGYGDHKPSSRSTSAEKNSRVKLGDNDTKISSEPPHHRRRKHRRSKSHKKTHCSGFPHAIRFKRTASVLSCSGLLQLSNSISQLLHNNEMIQTEIEKLRYETKEQSLQLHRQIQKKLEAEIESSGSFSQEGQKLLTKLSQFEWN</sequence>
<feature type="compositionally biased region" description="Polar residues" evidence="4">
    <location>
        <begin position="1"/>
        <end position="15"/>
    </location>
</feature>
<evidence type="ECO:0000256" key="1">
    <source>
        <dbReference type="ARBA" id="ARBA00022771"/>
    </source>
</evidence>
<feature type="compositionally biased region" description="Basic and acidic residues" evidence="4">
    <location>
        <begin position="474"/>
        <end position="487"/>
    </location>
</feature>
<evidence type="ECO:0000256" key="4">
    <source>
        <dbReference type="SAM" id="MobiDB-lite"/>
    </source>
</evidence>
<evidence type="ECO:0000313" key="7">
    <source>
        <dbReference type="Proteomes" id="UP001163046"/>
    </source>
</evidence>
<name>A0A9X0CPU3_9CNID</name>
<protein>
    <submittedName>
        <fullName evidence="6">E3 ubiquitin-protein ligase rnf38</fullName>
        <ecNumber evidence="6">2.3.2.27</ecNumber>
    </submittedName>
</protein>
<dbReference type="Gene3D" id="3.30.40.10">
    <property type="entry name" value="Zinc/RING finger domain, C3HC4 (zinc finger)"/>
    <property type="match status" value="1"/>
</dbReference>
<evidence type="ECO:0000313" key="6">
    <source>
        <dbReference type="EMBL" id="KAJ7370976.1"/>
    </source>
</evidence>
<dbReference type="PROSITE" id="PS50089">
    <property type="entry name" value="ZF_RING_2"/>
    <property type="match status" value="1"/>
</dbReference>
<feature type="region of interest" description="Disordered" evidence="4">
    <location>
        <begin position="250"/>
        <end position="272"/>
    </location>
</feature>
<dbReference type="SMART" id="SM00184">
    <property type="entry name" value="RING"/>
    <property type="match status" value="1"/>
</dbReference>
<keyword evidence="6" id="KW-0808">Transferase</keyword>
<evidence type="ECO:0000256" key="3">
    <source>
        <dbReference type="PROSITE-ProRule" id="PRU00175"/>
    </source>
</evidence>
<keyword evidence="1 3" id="KW-0479">Metal-binding</keyword>
<feature type="compositionally biased region" description="Low complexity" evidence="4">
    <location>
        <begin position="45"/>
        <end position="62"/>
    </location>
</feature>
<reference evidence="6" key="1">
    <citation type="submission" date="2023-01" db="EMBL/GenBank/DDBJ databases">
        <title>Genome assembly of the deep-sea coral Lophelia pertusa.</title>
        <authorList>
            <person name="Herrera S."/>
            <person name="Cordes E."/>
        </authorList>
    </citation>
    <scope>NUCLEOTIDE SEQUENCE</scope>
    <source>
        <strain evidence="6">USNM1676648</strain>
        <tissue evidence="6">Polyp</tissue>
    </source>
</reference>
<evidence type="ECO:0000256" key="2">
    <source>
        <dbReference type="ARBA" id="ARBA00022833"/>
    </source>
</evidence>
<dbReference type="Proteomes" id="UP001163046">
    <property type="component" value="Unassembled WGS sequence"/>
</dbReference>
<keyword evidence="1 3" id="KW-0863">Zinc-finger</keyword>
<accession>A0A9X0CPU3</accession>
<feature type="region of interest" description="Disordered" evidence="4">
    <location>
        <begin position="1"/>
        <end position="100"/>
    </location>
</feature>
<dbReference type="PANTHER" id="PTHR46171:SF3">
    <property type="entry name" value="GH10160P"/>
    <property type="match status" value="1"/>
</dbReference>
<feature type="domain" description="RING-type" evidence="5">
    <location>
        <begin position="384"/>
        <end position="437"/>
    </location>
</feature>
<dbReference type="Pfam" id="PF13639">
    <property type="entry name" value="zf-RING_2"/>
    <property type="match status" value="1"/>
</dbReference>
<dbReference type="EMBL" id="MU826853">
    <property type="protein sequence ID" value="KAJ7370976.1"/>
    <property type="molecule type" value="Genomic_DNA"/>
</dbReference>
<dbReference type="InterPro" id="IPR013083">
    <property type="entry name" value="Znf_RING/FYVE/PHD"/>
</dbReference>
<organism evidence="6 7">
    <name type="scientific">Desmophyllum pertusum</name>
    <dbReference type="NCBI Taxonomy" id="174260"/>
    <lineage>
        <taxon>Eukaryota</taxon>
        <taxon>Metazoa</taxon>
        <taxon>Cnidaria</taxon>
        <taxon>Anthozoa</taxon>
        <taxon>Hexacorallia</taxon>
        <taxon>Scleractinia</taxon>
        <taxon>Caryophylliina</taxon>
        <taxon>Caryophylliidae</taxon>
        <taxon>Desmophyllum</taxon>
    </lineage>
</organism>
<dbReference type="InterPro" id="IPR001841">
    <property type="entry name" value="Znf_RING"/>
</dbReference>
<dbReference type="PANTHER" id="PTHR46171">
    <property type="entry name" value="GH10160P"/>
    <property type="match status" value="1"/>
</dbReference>
<dbReference type="EC" id="2.3.2.27" evidence="6"/>
<gene>
    <name evidence="6" type="primary">RNF38</name>
    <name evidence="6" type="ORF">OS493_028591</name>
</gene>
<feature type="compositionally biased region" description="Low complexity" evidence="4">
    <location>
        <begin position="87"/>
        <end position="99"/>
    </location>
</feature>